<feature type="region of interest" description="Disordered" evidence="1">
    <location>
        <begin position="197"/>
        <end position="220"/>
    </location>
</feature>
<feature type="compositionally biased region" description="Basic and acidic residues" evidence="1">
    <location>
        <begin position="200"/>
        <end position="209"/>
    </location>
</feature>
<evidence type="ECO:0000313" key="3">
    <source>
        <dbReference type="Proteomes" id="UP001345013"/>
    </source>
</evidence>
<feature type="compositionally biased region" description="Polar residues" evidence="1">
    <location>
        <begin position="210"/>
        <end position="220"/>
    </location>
</feature>
<dbReference type="Proteomes" id="UP001345013">
    <property type="component" value="Unassembled WGS sequence"/>
</dbReference>
<name>A0ABR0K7I1_9EURO</name>
<comment type="caution">
    <text evidence="2">The sequence shown here is derived from an EMBL/GenBank/DDBJ whole genome shotgun (WGS) entry which is preliminary data.</text>
</comment>
<dbReference type="EMBL" id="JAVRRG010000074">
    <property type="protein sequence ID" value="KAK5089607.1"/>
    <property type="molecule type" value="Genomic_DNA"/>
</dbReference>
<protein>
    <submittedName>
        <fullName evidence="2">Uncharacterized protein</fullName>
    </submittedName>
</protein>
<evidence type="ECO:0000256" key="1">
    <source>
        <dbReference type="SAM" id="MobiDB-lite"/>
    </source>
</evidence>
<evidence type="ECO:0000313" key="2">
    <source>
        <dbReference type="EMBL" id="KAK5089607.1"/>
    </source>
</evidence>
<gene>
    <name evidence="2" type="ORF">LTR24_006068</name>
</gene>
<keyword evidence="3" id="KW-1185">Reference proteome</keyword>
<proteinExistence type="predicted"/>
<reference evidence="2 3" key="1">
    <citation type="submission" date="2023-08" db="EMBL/GenBank/DDBJ databases">
        <title>Black Yeasts Isolated from many extreme environments.</title>
        <authorList>
            <person name="Coleine C."/>
            <person name="Stajich J.E."/>
            <person name="Selbmann L."/>
        </authorList>
    </citation>
    <scope>NUCLEOTIDE SEQUENCE [LARGE SCALE GENOMIC DNA]</scope>
    <source>
        <strain evidence="2 3">CCFEE 5885</strain>
    </source>
</reference>
<organism evidence="2 3">
    <name type="scientific">Lithohypha guttulata</name>
    <dbReference type="NCBI Taxonomy" id="1690604"/>
    <lineage>
        <taxon>Eukaryota</taxon>
        <taxon>Fungi</taxon>
        <taxon>Dikarya</taxon>
        <taxon>Ascomycota</taxon>
        <taxon>Pezizomycotina</taxon>
        <taxon>Eurotiomycetes</taxon>
        <taxon>Chaetothyriomycetidae</taxon>
        <taxon>Chaetothyriales</taxon>
        <taxon>Trichomeriaceae</taxon>
        <taxon>Lithohypha</taxon>
    </lineage>
</organism>
<sequence>MFPPPPVVAGQKGRPMWRVDTGESCWNVALAARLNVEMDSARCIQGYKGDPERRIGLVGKLKASTSLAAITDLIRGEFDSAGELYQLPAEDTPEISSVPSTTIDAVAIMNAFHGEEVERVTSTAEALLPASTDPVGPRILYLTGAARELGLESAKAANMPAFCVGHRACEEWGIKYLAQMTRERWPALDILEVLEDEEKSEVREKKDPVSEQTVGGSDKR</sequence>
<accession>A0ABR0K7I1</accession>